<dbReference type="InterPro" id="IPR003141">
    <property type="entry name" value="Pol/His_phosphatase_N"/>
</dbReference>
<dbReference type="NCBIfam" id="NF006702">
    <property type="entry name" value="PRK09248.1"/>
    <property type="match status" value="1"/>
</dbReference>
<dbReference type="SUPFAM" id="SSF89550">
    <property type="entry name" value="PHP domain-like"/>
    <property type="match status" value="1"/>
</dbReference>
<dbReference type="InterPro" id="IPR016195">
    <property type="entry name" value="Pol/histidinol_Pase-like"/>
</dbReference>
<organism evidence="2 3">
    <name type="scientific">Lachnoclostridium phocaeense</name>
    <dbReference type="NCBI Taxonomy" id="1871021"/>
    <lineage>
        <taxon>Bacteria</taxon>
        <taxon>Bacillati</taxon>
        <taxon>Bacillota</taxon>
        <taxon>Clostridia</taxon>
        <taxon>Lachnospirales</taxon>
        <taxon>Lachnospiraceae</taxon>
    </lineage>
</organism>
<dbReference type="PANTHER" id="PTHR36928">
    <property type="entry name" value="PHOSPHATASE YCDX-RELATED"/>
    <property type="match status" value="1"/>
</dbReference>
<dbReference type="Gene3D" id="3.20.20.140">
    <property type="entry name" value="Metal-dependent hydrolases"/>
    <property type="match status" value="1"/>
</dbReference>
<proteinExistence type="predicted"/>
<dbReference type="GO" id="GO:0042578">
    <property type="term" value="F:phosphoric ester hydrolase activity"/>
    <property type="evidence" value="ECO:0007669"/>
    <property type="project" value="TreeGrafter"/>
</dbReference>
<dbReference type="InterPro" id="IPR050243">
    <property type="entry name" value="PHP_phosphatase"/>
</dbReference>
<dbReference type="EMBL" id="DYVY01000025">
    <property type="protein sequence ID" value="HJF93393.1"/>
    <property type="molecule type" value="Genomic_DNA"/>
</dbReference>
<reference evidence="2" key="2">
    <citation type="submission" date="2021-09" db="EMBL/GenBank/DDBJ databases">
        <authorList>
            <person name="Gilroy R."/>
        </authorList>
    </citation>
    <scope>NUCLEOTIDE SEQUENCE</scope>
    <source>
        <strain evidence="2">ChiSjej5B23-16112</strain>
    </source>
</reference>
<dbReference type="PANTHER" id="PTHR36928:SF1">
    <property type="entry name" value="PHOSPHATASE YCDX-RELATED"/>
    <property type="match status" value="1"/>
</dbReference>
<dbReference type="CDD" id="cd07437">
    <property type="entry name" value="PHP_HisPPase_Ycdx_like"/>
    <property type="match status" value="1"/>
</dbReference>
<dbReference type="Proteomes" id="UP000769156">
    <property type="component" value="Unassembled WGS sequence"/>
</dbReference>
<dbReference type="RefSeq" id="WP_281725369.1">
    <property type="nucleotide sequence ID" value="NZ_CALKQL010000026.1"/>
</dbReference>
<dbReference type="AlphaFoldDB" id="A0A921HZ02"/>
<dbReference type="Pfam" id="PF02811">
    <property type="entry name" value="PHP"/>
    <property type="match status" value="1"/>
</dbReference>
<comment type="caution">
    <text evidence="2">The sequence shown here is derived from an EMBL/GenBank/DDBJ whole genome shotgun (WGS) entry which is preliminary data.</text>
</comment>
<dbReference type="InterPro" id="IPR004013">
    <property type="entry name" value="PHP_dom"/>
</dbReference>
<gene>
    <name evidence="2" type="ORF">K8V82_01185</name>
</gene>
<dbReference type="SMART" id="SM00481">
    <property type="entry name" value="POLIIIAc"/>
    <property type="match status" value="1"/>
</dbReference>
<accession>A0A921HZ02</accession>
<sequence>MEIKIDTHTHTIASGHAYNTIREMASMAARKGLEGLAITEHAPKMPGSCGLYYFQNLKVVPRQMENLRLLFGVELNILDENGTVDLPEDTIRSLDIAVASIHPPCYGRTSGKEENTRAYVNAMKKEVIDIIGHPDDGRYGPDYDILARTARETGTLLEINNSSLRPGGFRENTYENALEMLRCCKKYGTMVTLGSDAHVDVDIVNTEYSQRLLLEADFPEELVANTSLEKLLSVLKRRAWR</sequence>
<feature type="domain" description="Polymerase/histidinol phosphatase N-terminal" evidence="1">
    <location>
        <begin position="5"/>
        <end position="79"/>
    </location>
</feature>
<dbReference type="GO" id="GO:0008270">
    <property type="term" value="F:zinc ion binding"/>
    <property type="evidence" value="ECO:0007669"/>
    <property type="project" value="TreeGrafter"/>
</dbReference>
<protein>
    <submittedName>
        <fullName evidence="2">Phosphatase</fullName>
    </submittedName>
</protein>
<name>A0A921HZ02_9FIRM</name>
<evidence type="ECO:0000313" key="2">
    <source>
        <dbReference type="EMBL" id="HJF93393.1"/>
    </source>
</evidence>
<dbReference type="GO" id="GO:0005829">
    <property type="term" value="C:cytosol"/>
    <property type="evidence" value="ECO:0007669"/>
    <property type="project" value="TreeGrafter"/>
</dbReference>
<evidence type="ECO:0000313" key="3">
    <source>
        <dbReference type="Proteomes" id="UP000769156"/>
    </source>
</evidence>
<evidence type="ECO:0000259" key="1">
    <source>
        <dbReference type="SMART" id="SM00481"/>
    </source>
</evidence>
<reference evidence="2" key="1">
    <citation type="journal article" date="2021" name="PeerJ">
        <title>Extensive microbial diversity within the chicken gut microbiome revealed by metagenomics and culture.</title>
        <authorList>
            <person name="Gilroy R."/>
            <person name="Ravi A."/>
            <person name="Getino M."/>
            <person name="Pursley I."/>
            <person name="Horton D.L."/>
            <person name="Alikhan N.F."/>
            <person name="Baker D."/>
            <person name="Gharbi K."/>
            <person name="Hall N."/>
            <person name="Watson M."/>
            <person name="Adriaenssens E.M."/>
            <person name="Foster-Nyarko E."/>
            <person name="Jarju S."/>
            <person name="Secka A."/>
            <person name="Antonio M."/>
            <person name="Oren A."/>
            <person name="Chaudhuri R.R."/>
            <person name="La Ragione R."/>
            <person name="Hildebrand F."/>
            <person name="Pallen M.J."/>
        </authorList>
    </citation>
    <scope>NUCLEOTIDE SEQUENCE</scope>
    <source>
        <strain evidence="2">ChiSjej5B23-16112</strain>
    </source>
</reference>